<reference evidence="2 3" key="1">
    <citation type="submission" date="2018-12" db="EMBL/GenBank/DDBJ databases">
        <authorList>
            <consortium name="Pathogen Informatics"/>
        </authorList>
    </citation>
    <scope>NUCLEOTIDE SEQUENCE [LARGE SCALE GENOMIC DNA]</scope>
    <source>
        <strain evidence="2 3">NCTC8184</strain>
    </source>
</reference>
<dbReference type="Pfam" id="PF06199">
    <property type="entry name" value="Phage_tail_2"/>
    <property type="match status" value="1"/>
</dbReference>
<dbReference type="InterPro" id="IPR011855">
    <property type="entry name" value="Phgtail_TP901_1"/>
</dbReference>
<name>A0AB38VMP6_STRAG</name>
<accession>A0AB38VMP6</accession>
<dbReference type="NCBIfam" id="TIGR02126">
    <property type="entry name" value="phgtail_TP901_1"/>
    <property type="match status" value="1"/>
</dbReference>
<dbReference type="AlphaFoldDB" id="A0AB38VMP6"/>
<sequence length="208" mass="22706">MEATVEITTAKPIKGKNIFYFIQSVDAKLGSKAILPAYRTDGTTTLGGDFIDEQTQQGRVLEKATDEHSIDLTSYYTPKDQAIEIVEKAKTTGKSVKVWRVIADESLKEKGSETLDGKEVYPAKFGYGKIDEIEYSEGVEDLVEASYTLNIIDSLKDGKFPLTAEDIALLTSVYAYQNPGETTGDYDNIQKKEVSGSLPGAVPGISSE</sequence>
<feature type="region of interest" description="Disordered" evidence="1">
    <location>
        <begin position="181"/>
        <end position="208"/>
    </location>
</feature>
<organism evidence="2 3">
    <name type="scientific">Streptococcus agalactiae</name>
    <dbReference type="NCBI Taxonomy" id="1311"/>
    <lineage>
        <taxon>Bacteria</taxon>
        <taxon>Bacillati</taxon>
        <taxon>Bacillota</taxon>
        <taxon>Bacilli</taxon>
        <taxon>Lactobacillales</taxon>
        <taxon>Streptococcaceae</taxon>
        <taxon>Streptococcus</taxon>
    </lineage>
</organism>
<gene>
    <name evidence="2" type="ORF">NCTC8184_01924</name>
</gene>
<protein>
    <submittedName>
        <fullName evidence="2">Phage major tail protein</fullName>
    </submittedName>
</protein>
<evidence type="ECO:0000256" key="1">
    <source>
        <dbReference type="SAM" id="MobiDB-lite"/>
    </source>
</evidence>
<evidence type="ECO:0000313" key="2">
    <source>
        <dbReference type="EMBL" id="VED65861.1"/>
    </source>
</evidence>
<dbReference type="Proteomes" id="UP000268870">
    <property type="component" value="Chromosome"/>
</dbReference>
<dbReference type="RefSeq" id="WP_115356918.1">
    <property type="nucleotide sequence ID" value="NZ_LR134265.1"/>
</dbReference>
<dbReference type="EMBL" id="LR134265">
    <property type="protein sequence ID" value="VED65861.1"/>
    <property type="molecule type" value="Genomic_DNA"/>
</dbReference>
<proteinExistence type="predicted"/>
<evidence type="ECO:0000313" key="3">
    <source>
        <dbReference type="Proteomes" id="UP000268870"/>
    </source>
</evidence>